<dbReference type="GO" id="GO:0005886">
    <property type="term" value="C:plasma membrane"/>
    <property type="evidence" value="ECO:0007669"/>
    <property type="project" value="UniProtKB-SubCell"/>
</dbReference>
<comment type="subcellular location">
    <subcellularLocation>
        <location evidence="1">Cell membrane</location>
        <topology evidence="1">Multi-pass membrane protein</topology>
    </subcellularLocation>
</comment>
<dbReference type="InterPro" id="IPR038770">
    <property type="entry name" value="Na+/solute_symporter_sf"/>
</dbReference>
<evidence type="ECO:0000256" key="1">
    <source>
        <dbReference type="ARBA" id="ARBA00004651"/>
    </source>
</evidence>
<proteinExistence type="inferred from homology"/>
<sequence>MSNFLVIFLCLAFGYIFRYFKIIKKGGHLAINTWIIYVGLPSIALKFIPQIDWTFEYIYTAILPFVCFGTSYLFFQLLNRWMHFSKRTLYTLIIVSGLSNTSFIGFPLVSTYYGEEYLKVAIVSDQVTFFTLSLFGVLLATSSRNIFANTKEKSLYIFRRIFTFPPFIACILALLLGKYLVHEEWNTLFSSFAATVSPMALFSIGIQLDFKRITHELNALYAGLIVKLLIIPLVAIGLYYFLNLSGNFFRVSVFEMTMPCLVASSIVIEKFSLNVKFANTLIGISIVVGLVLSFVWYSVINTLL</sequence>
<protein>
    <recommendedName>
        <fullName evidence="11">Transporter</fullName>
    </recommendedName>
</protein>
<feature type="transmembrane region" description="Helical" evidence="8">
    <location>
        <begin position="187"/>
        <end position="208"/>
    </location>
</feature>
<keyword evidence="5 8" id="KW-0812">Transmembrane</keyword>
<dbReference type="PANTHER" id="PTHR36838">
    <property type="entry name" value="AUXIN EFFLUX CARRIER FAMILY PROTEIN"/>
    <property type="match status" value="1"/>
</dbReference>
<evidence type="ECO:0000256" key="2">
    <source>
        <dbReference type="ARBA" id="ARBA00010145"/>
    </source>
</evidence>
<dbReference type="Gene3D" id="1.20.1530.20">
    <property type="match status" value="1"/>
</dbReference>
<feature type="transmembrane region" description="Helical" evidence="8">
    <location>
        <begin position="161"/>
        <end position="181"/>
    </location>
</feature>
<feature type="transmembrane region" description="Helical" evidence="8">
    <location>
        <begin position="248"/>
        <end position="268"/>
    </location>
</feature>
<evidence type="ECO:0000256" key="4">
    <source>
        <dbReference type="ARBA" id="ARBA00022475"/>
    </source>
</evidence>
<keyword evidence="10" id="KW-1185">Reference proteome</keyword>
<feature type="transmembrane region" description="Helical" evidence="8">
    <location>
        <begin position="121"/>
        <end position="140"/>
    </location>
</feature>
<accession>A0A4R3VVC4</accession>
<feature type="transmembrane region" description="Helical" evidence="8">
    <location>
        <begin position="57"/>
        <end position="77"/>
    </location>
</feature>
<evidence type="ECO:0000313" key="10">
    <source>
        <dbReference type="Proteomes" id="UP000295197"/>
    </source>
</evidence>
<evidence type="ECO:0000313" key="9">
    <source>
        <dbReference type="EMBL" id="TCV09650.1"/>
    </source>
</evidence>
<feature type="transmembrane region" description="Helical" evidence="8">
    <location>
        <begin position="89"/>
        <end position="109"/>
    </location>
</feature>
<feature type="transmembrane region" description="Helical" evidence="8">
    <location>
        <begin position="280"/>
        <end position="300"/>
    </location>
</feature>
<evidence type="ECO:0000256" key="6">
    <source>
        <dbReference type="ARBA" id="ARBA00022989"/>
    </source>
</evidence>
<feature type="transmembrane region" description="Helical" evidence="8">
    <location>
        <begin position="220"/>
        <end position="242"/>
    </location>
</feature>
<keyword evidence="7 8" id="KW-0472">Membrane</keyword>
<dbReference type="OrthoDB" id="9786183at2"/>
<dbReference type="GO" id="GO:0055085">
    <property type="term" value="P:transmembrane transport"/>
    <property type="evidence" value="ECO:0007669"/>
    <property type="project" value="InterPro"/>
</dbReference>
<evidence type="ECO:0000256" key="8">
    <source>
        <dbReference type="SAM" id="Phobius"/>
    </source>
</evidence>
<feature type="transmembrane region" description="Helical" evidence="8">
    <location>
        <begin position="6"/>
        <end position="22"/>
    </location>
</feature>
<dbReference type="Proteomes" id="UP000295197">
    <property type="component" value="Unassembled WGS sequence"/>
</dbReference>
<keyword evidence="6 8" id="KW-1133">Transmembrane helix</keyword>
<dbReference type="EMBL" id="SMBZ01000040">
    <property type="protein sequence ID" value="TCV09650.1"/>
    <property type="molecule type" value="Genomic_DNA"/>
</dbReference>
<dbReference type="PANTHER" id="PTHR36838:SF1">
    <property type="entry name" value="SLR1864 PROTEIN"/>
    <property type="match status" value="1"/>
</dbReference>
<dbReference type="InterPro" id="IPR004776">
    <property type="entry name" value="Mem_transp_PIN-like"/>
</dbReference>
<dbReference type="RefSeq" id="WP_132778483.1">
    <property type="nucleotide sequence ID" value="NZ_SMBZ01000040.1"/>
</dbReference>
<name>A0A4R3VVC4_9SPHI</name>
<evidence type="ECO:0000256" key="7">
    <source>
        <dbReference type="ARBA" id="ARBA00023136"/>
    </source>
</evidence>
<keyword evidence="3" id="KW-0813">Transport</keyword>
<comment type="caution">
    <text evidence="9">The sequence shown here is derived from an EMBL/GenBank/DDBJ whole genome shotgun (WGS) entry which is preliminary data.</text>
</comment>
<comment type="similarity">
    <text evidence="2">Belongs to the auxin efflux carrier (TC 2.A.69) family.</text>
</comment>
<evidence type="ECO:0000256" key="5">
    <source>
        <dbReference type="ARBA" id="ARBA00022692"/>
    </source>
</evidence>
<feature type="transmembrane region" description="Helical" evidence="8">
    <location>
        <begin position="34"/>
        <end position="51"/>
    </location>
</feature>
<keyword evidence="4" id="KW-1003">Cell membrane</keyword>
<dbReference type="AlphaFoldDB" id="A0A4R3VVC4"/>
<evidence type="ECO:0000256" key="3">
    <source>
        <dbReference type="ARBA" id="ARBA00022448"/>
    </source>
</evidence>
<evidence type="ECO:0008006" key="11">
    <source>
        <dbReference type="Google" id="ProtNLM"/>
    </source>
</evidence>
<gene>
    <name evidence="9" type="ORF">EDC17_104022</name>
</gene>
<dbReference type="Pfam" id="PF03547">
    <property type="entry name" value="Mem_trans"/>
    <property type="match status" value="1"/>
</dbReference>
<organism evidence="9 10">
    <name type="scientific">Sphingobacterium alimentarium</name>
    <dbReference type="NCBI Taxonomy" id="797292"/>
    <lineage>
        <taxon>Bacteria</taxon>
        <taxon>Pseudomonadati</taxon>
        <taxon>Bacteroidota</taxon>
        <taxon>Sphingobacteriia</taxon>
        <taxon>Sphingobacteriales</taxon>
        <taxon>Sphingobacteriaceae</taxon>
        <taxon>Sphingobacterium</taxon>
    </lineage>
</organism>
<reference evidence="9 10" key="1">
    <citation type="submission" date="2019-03" db="EMBL/GenBank/DDBJ databases">
        <title>Genomic Encyclopedia of Type Strains, Phase IV (KMG-IV): sequencing the most valuable type-strain genomes for metagenomic binning, comparative biology and taxonomic classification.</title>
        <authorList>
            <person name="Goeker M."/>
        </authorList>
    </citation>
    <scope>NUCLEOTIDE SEQUENCE [LARGE SCALE GENOMIC DNA]</scope>
    <source>
        <strain evidence="9 10">DSM 22362</strain>
    </source>
</reference>